<accession>S7NS71</accession>
<feature type="transmembrane region" description="Helical" evidence="8">
    <location>
        <begin position="12"/>
        <end position="33"/>
    </location>
</feature>
<evidence type="ECO:0000256" key="2">
    <source>
        <dbReference type="ARBA" id="ARBA00005982"/>
    </source>
</evidence>
<dbReference type="EMBL" id="KE275178">
    <property type="protein sequence ID" value="EPQ20599.1"/>
    <property type="molecule type" value="Genomic_DNA"/>
</dbReference>
<evidence type="ECO:0000256" key="7">
    <source>
        <dbReference type="ARBA" id="ARBA00023136"/>
    </source>
</evidence>
<comment type="similarity">
    <text evidence="2">Belongs to the major facilitator superfamily. Proton-dependent oligopeptide transporter (POT/PTR) (TC 2.A.17) family.</text>
</comment>
<keyword evidence="6 8" id="KW-1133">Transmembrane helix</keyword>
<evidence type="ECO:0000256" key="6">
    <source>
        <dbReference type="ARBA" id="ARBA00022989"/>
    </source>
</evidence>
<proteinExistence type="inferred from homology"/>
<protein>
    <submittedName>
        <fullName evidence="9">Solute carrier family 15 member 3</fullName>
    </submittedName>
</protein>
<gene>
    <name evidence="9" type="ORF">D623_10000163</name>
</gene>
<reference evidence="9 10" key="1">
    <citation type="journal article" date="2013" name="Nat. Commun.">
        <title>Genome analysis reveals insights into physiology and longevity of the Brandt's bat Myotis brandtii.</title>
        <authorList>
            <person name="Seim I."/>
            <person name="Fang X."/>
            <person name="Xiong Z."/>
            <person name="Lobanov A.V."/>
            <person name="Huang Z."/>
            <person name="Ma S."/>
            <person name="Feng Y."/>
            <person name="Turanov A.A."/>
            <person name="Zhu Y."/>
            <person name="Lenz T.L."/>
            <person name="Gerashchenko M.V."/>
            <person name="Fan D."/>
            <person name="Hee Yim S."/>
            <person name="Yao X."/>
            <person name="Jordan D."/>
            <person name="Xiong Y."/>
            <person name="Ma Y."/>
            <person name="Lyapunov A.N."/>
            <person name="Chen G."/>
            <person name="Kulakova O.I."/>
            <person name="Sun Y."/>
            <person name="Lee S.G."/>
            <person name="Bronson R.T."/>
            <person name="Moskalev A.A."/>
            <person name="Sunyaev S.R."/>
            <person name="Zhang G."/>
            <person name="Krogh A."/>
            <person name="Wang J."/>
            <person name="Gladyshev V.N."/>
        </authorList>
    </citation>
    <scope>NUCLEOTIDE SEQUENCE [LARGE SCALE GENOMIC DNA]</scope>
</reference>
<keyword evidence="10" id="KW-1185">Reference proteome</keyword>
<evidence type="ECO:0000256" key="3">
    <source>
        <dbReference type="ARBA" id="ARBA00022692"/>
    </source>
</evidence>
<evidence type="ECO:0000256" key="1">
    <source>
        <dbReference type="ARBA" id="ARBA00004141"/>
    </source>
</evidence>
<evidence type="ECO:0000256" key="4">
    <source>
        <dbReference type="ARBA" id="ARBA00022847"/>
    </source>
</evidence>
<dbReference type="Pfam" id="PF00854">
    <property type="entry name" value="PTR2"/>
    <property type="match status" value="1"/>
</dbReference>
<dbReference type="GO" id="GO:0015293">
    <property type="term" value="F:symporter activity"/>
    <property type="evidence" value="ECO:0007669"/>
    <property type="project" value="UniProtKB-KW"/>
</dbReference>
<evidence type="ECO:0000313" key="10">
    <source>
        <dbReference type="Proteomes" id="UP000052978"/>
    </source>
</evidence>
<dbReference type="InterPro" id="IPR036259">
    <property type="entry name" value="MFS_trans_sf"/>
</dbReference>
<keyword evidence="3 8" id="KW-0812">Transmembrane</keyword>
<dbReference type="Gene3D" id="1.20.1250.20">
    <property type="entry name" value="MFS general substrate transporter like domains"/>
    <property type="match status" value="1"/>
</dbReference>
<dbReference type="Proteomes" id="UP000052978">
    <property type="component" value="Unassembled WGS sequence"/>
</dbReference>
<evidence type="ECO:0000313" key="9">
    <source>
        <dbReference type="EMBL" id="EPQ20599.1"/>
    </source>
</evidence>
<dbReference type="InterPro" id="IPR000109">
    <property type="entry name" value="POT_fam"/>
</dbReference>
<comment type="subcellular location">
    <subcellularLocation>
        <location evidence="1">Membrane</location>
        <topology evidence="1">Multi-pass membrane protein</topology>
    </subcellularLocation>
</comment>
<feature type="transmembrane region" description="Helical" evidence="8">
    <location>
        <begin position="45"/>
        <end position="65"/>
    </location>
</feature>
<keyword evidence="5" id="KW-0653">Protein transport</keyword>
<dbReference type="GO" id="GO:0016020">
    <property type="term" value="C:membrane"/>
    <property type="evidence" value="ECO:0007669"/>
    <property type="project" value="UniProtKB-SubCell"/>
</dbReference>
<name>S7NS71_MYOBR</name>
<keyword evidence="7 8" id="KW-0472">Membrane</keyword>
<dbReference type="eggNOG" id="KOG1237">
    <property type="taxonomic scope" value="Eukaryota"/>
</dbReference>
<organism evidence="9 10">
    <name type="scientific">Myotis brandtii</name>
    <name type="common">Brandt's bat</name>
    <dbReference type="NCBI Taxonomy" id="109478"/>
    <lineage>
        <taxon>Eukaryota</taxon>
        <taxon>Metazoa</taxon>
        <taxon>Chordata</taxon>
        <taxon>Craniata</taxon>
        <taxon>Vertebrata</taxon>
        <taxon>Euteleostomi</taxon>
        <taxon>Mammalia</taxon>
        <taxon>Eutheria</taxon>
        <taxon>Laurasiatheria</taxon>
        <taxon>Chiroptera</taxon>
        <taxon>Yangochiroptera</taxon>
        <taxon>Vespertilionidae</taxon>
        <taxon>Myotis</taxon>
    </lineage>
</organism>
<evidence type="ECO:0000256" key="5">
    <source>
        <dbReference type="ARBA" id="ARBA00022856"/>
    </source>
</evidence>
<evidence type="ECO:0000256" key="8">
    <source>
        <dbReference type="SAM" id="Phobius"/>
    </source>
</evidence>
<dbReference type="GO" id="GO:0015833">
    <property type="term" value="P:peptide transport"/>
    <property type="evidence" value="ECO:0007669"/>
    <property type="project" value="UniProtKB-KW"/>
</dbReference>
<keyword evidence="4" id="KW-0813">Transport</keyword>
<keyword evidence="5" id="KW-0571">Peptide transport</keyword>
<dbReference type="PANTHER" id="PTHR11654">
    <property type="entry name" value="OLIGOPEPTIDE TRANSPORTER-RELATED"/>
    <property type="match status" value="1"/>
</dbReference>
<sequence>MGLGRHANRRFFNWFYWSINAGAVLSLLVVAFVQQNINFLVGYSLPVGCVGLAFFVFLFATPIFITKPPEGSQVSSMLKLALQNCCPRLWCPHAAR</sequence>
<dbReference type="AlphaFoldDB" id="S7NS71"/>
<keyword evidence="4" id="KW-0769">Symport</keyword>